<dbReference type="InterPro" id="IPR045865">
    <property type="entry name" value="ACT-like_dom_sf"/>
</dbReference>
<dbReference type="FunFam" id="3.40.50.720:FF:000208">
    <property type="entry name" value="Prephenate dehydrogenase"/>
    <property type="match status" value="1"/>
</dbReference>
<dbReference type="Gene3D" id="1.10.3660.10">
    <property type="entry name" value="6-phosphogluconate dehydrogenase C-terminal like domain"/>
    <property type="match status" value="1"/>
</dbReference>
<keyword evidence="5" id="KW-0827">Tyrosine biosynthesis</keyword>
<dbReference type="Pfam" id="PF02153">
    <property type="entry name" value="PDH_N"/>
    <property type="match status" value="1"/>
</dbReference>
<evidence type="ECO:0000259" key="12">
    <source>
        <dbReference type="PROSITE" id="PS51671"/>
    </source>
</evidence>
<dbReference type="FunFam" id="1.10.3660.10:FF:000003">
    <property type="entry name" value="Prephenate dehydrogenase"/>
    <property type="match status" value="1"/>
</dbReference>
<evidence type="ECO:0000256" key="7">
    <source>
        <dbReference type="ARBA" id="ARBA00023002"/>
    </source>
</evidence>
<dbReference type="PROSITE" id="PS51176">
    <property type="entry name" value="PDH_ADH"/>
    <property type="match status" value="1"/>
</dbReference>
<reference evidence="13" key="1">
    <citation type="journal article" date="2014" name="Int. J. Syst. Evol. Microbiol.">
        <title>Complete genome sequence of Corynebacterium casei LMG S-19264T (=DSM 44701T), isolated from a smear-ripened cheese.</title>
        <authorList>
            <consortium name="US DOE Joint Genome Institute (JGI-PGF)"/>
            <person name="Walter F."/>
            <person name="Albersmeier A."/>
            <person name="Kalinowski J."/>
            <person name="Ruckert C."/>
        </authorList>
    </citation>
    <scope>NUCLEOTIDE SEQUENCE</scope>
    <source>
        <strain evidence="13">CGMCC 1.12777</strain>
    </source>
</reference>
<dbReference type="InterPro" id="IPR008927">
    <property type="entry name" value="6-PGluconate_DH-like_C_sf"/>
</dbReference>
<dbReference type="NCBIfam" id="NF005107">
    <property type="entry name" value="PRK06545.1-5"/>
    <property type="match status" value="1"/>
</dbReference>
<dbReference type="InterPro" id="IPR046826">
    <property type="entry name" value="PDH_N"/>
</dbReference>
<evidence type="ECO:0000313" key="14">
    <source>
        <dbReference type="Proteomes" id="UP000656813"/>
    </source>
</evidence>
<comment type="pathway">
    <text evidence="1">Amino-acid biosynthesis; L-tyrosine biosynthesis; (4-hydroxyphenyl)pyruvate from prephenate (NAD(+) route): step 1/1.</text>
</comment>
<dbReference type="SUPFAM" id="SSF51735">
    <property type="entry name" value="NAD(P)-binding Rossmann-fold domains"/>
    <property type="match status" value="1"/>
</dbReference>
<dbReference type="PANTHER" id="PTHR21363">
    <property type="entry name" value="PREPHENATE DEHYDROGENASE"/>
    <property type="match status" value="1"/>
</dbReference>
<evidence type="ECO:0000256" key="6">
    <source>
        <dbReference type="ARBA" id="ARBA00022605"/>
    </source>
</evidence>
<proteinExistence type="inferred from homology"/>
<comment type="catalytic activity">
    <reaction evidence="10">
        <text>prephenate + NAD(+) = 3-(4-hydroxyphenyl)pyruvate + CO2 + NADH</text>
        <dbReference type="Rhea" id="RHEA:13869"/>
        <dbReference type="ChEBI" id="CHEBI:16526"/>
        <dbReference type="ChEBI" id="CHEBI:29934"/>
        <dbReference type="ChEBI" id="CHEBI:36242"/>
        <dbReference type="ChEBI" id="CHEBI:57540"/>
        <dbReference type="ChEBI" id="CHEBI:57945"/>
        <dbReference type="EC" id="1.3.1.12"/>
    </reaction>
</comment>
<organism evidence="13 14">
    <name type="scientific">Pullulanibacillus pueri</name>
    <dbReference type="NCBI Taxonomy" id="1437324"/>
    <lineage>
        <taxon>Bacteria</taxon>
        <taxon>Bacillati</taxon>
        <taxon>Bacillota</taxon>
        <taxon>Bacilli</taxon>
        <taxon>Bacillales</taxon>
        <taxon>Sporolactobacillaceae</taxon>
        <taxon>Pullulanibacillus</taxon>
    </lineage>
</organism>
<evidence type="ECO:0000256" key="5">
    <source>
        <dbReference type="ARBA" id="ARBA00022498"/>
    </source>
</evidence>
<dbReference type="EC" id="1.3.1.12" evidence="3"/>
<accession>A0A8J2ZUC6</accession>
<dbReference type="GO" id="GO:0070403">
    <property type="term" value="F:NAD+ binding"/>
    <property type="evidence" value="ECO:0007669"/>
    <property type="project" value="InterPro"/>
</dbReference>
<feature type="domain" description="Prephenate/arogenate dehydrogenase" evidence="11">
    <location>
        <begin position="4"/>
        <end position="293"/>
    </location>
</feature>
<evidence type="ECO:0000256" key="8">
    <source>
        <dbReference type="ARBA" id="ARBA00023027"/>
    </source>
</evidence>
<dbReference type="RefSeq" id="WP_188496604.1">
    <property type="nucleotide sequence ID" value="NZ_BMFV01000007.1"/>
</dbReference>
<dbReference type="SUPFAM" id="SSF55021">
    <property type="entry name" value="ACT-like"/>
    <property type="match status" value="1"/>
</dbReference>
<dbReference type="Proteomes" id="UP000656813">
    <property type="component" value="Unassembled WGS sequence"/>
</dbReference>
<name>A0A8J2ZUC6_9BACL</name>
<dbReference type="GO" id="GO:0006571">
    <property type="term" value="P:tyrosine biosynthetic process"/>
    <property type="evidence" value="ECO:0007669"/>
    <property type="project" value="UniProtKB-UniPathway"/>
</dbReference>
<keyword evidence="7" id="KW-0560">Oxidoreductase</keyword>
<keyword evidence="8" id="KW-0520">NAD</keyword>
<evidence type="ECO:0000256" key="1">
    <source>
        <dbReference type="ARBA" id="ARBA00005067"/>
    </source>
</evidence>
<dbReference type="InterPro" id="IPR003099">
    <property type="entry name" value="Prephen_DH"/>
</dbReference>
<dbReference type="InterPro" id="IPR050812">
    <property type="entry name" value="Preph/Arog_dehydrog"/>
</dbReference>
<comment type="similarity">
    <text evidence="2">Belongs to the prephenate/arogenate dehydrogenase family.</text>
</comment>
<reference evidence="13" key="2">
    <citation type="submission" date="2020-09" db="EMBL/GenBank/DDBJ databases">
        <authorList>
            <person name="Sun Q."/>
            <person name="Zhou Y."/>
        </authorList>
    </citation>
    <scope>NUCLEOTIDE SEQUENCE</scope>
    <source>
        <strain evidence="13">CGMCC 1.12777</strain>
    </source>
</reference>
<protein>
    <recommendedName>
        <fullName evidence="4">Prephenate dehydrogenase</fullName>
        <ecNumber evidence="3">1.3.1.12</ecNumber>
    </recommendedName>
</protein>
<dbReference type="GO" id="GO:0008977">
    <property type="term" value="F:prephenate dehydrogenase (NAD+) activity"/>
    <property type="evidence" value="ECO:0007669"/>
    <property type="project" value="UniProtKB-EC"/>
</dbReference>
<dbReference type="PROSITE" id="PS51671">
    <property type="entry name" value="ACT"/>
    <property type="match status" value="1"/>
</dbReference>
<keyword evidence="9" id="KW-0057">Aromatic amino acid biosynthesis</keyword>
<dbReference type="Gene3D" id="3.40.50.720">
    <property type="entry name" value="NAD(P)-binding Rossmann-like Domain"/>
    <property type="match status" value="1"/>
</dbReference>
<dbReference type="Pfam" id="PF20463">
    <property type="entry name" value="PDH_C"/>
    <property type="match status" value="1"/>
</dbReference>
<dbReference type="UniPathway" id="UPA00122">
    <property type="reaction ID" value="UER00961"/>
</dbReference>
<feature type="domain" description="ACT" evidence="12">
    <location>
        <begin position="298"/>
        <end position="368"/>
    </location>
</feature>
<dbReference type="SUPFAM" id="SSF48179">
    <property type="entry name" value="6-phosphogluconate dehydrogenase C-terminal domain-like"/>
    <property type="match status" value="1"/>
</dbReference>
<evidence type="ECO:0000256" key="2">
    <source>
        <dbReference type="ARBA" id="ARBA00007964"/>
    </source>
</evidence>
<dbReference type="AlphaFoldDB" id="A0A8J2ZUC6"/>
<keyword evidence="6" id="KW-0028">Amino-acid biosynthesis</keyword>
<dbReference type="GO" id="GO:0004665">
    <property type="term" value="F:prephenate dehydrogenase (NADP+) activity"/>
    <property type="evidence" value="ECO:0007669"/>
    <property type="project" value="InterPro"/>
</dbReference>
<comment type="caution">
    <text evidence="13">The sequence shown here is derived from an EMBL/GenBank/DDBJ whole genome shotgun (WGS) entry which is preliminary data.</text>
</comment>
<evidence type="ECO:0000256" key="9">
    <source>
        <dbReference type="ARBA" id="ARBA00023141"/>
    </source>
</evidence>
<gene>
    <name evidence="13" type="primary">tyrA</name>
    <name evidence="13" type="ORF">GCM10007096_13140</name>
</gene>
<evidence type="ECO:0000313" key="13">
    <source>
        <dbReference type="EMBL" id="GGH78946.1"/>
    </source>
</evidence>
<dbReference type="InterPro" id="IPR036291">
    <property type="entry name" value="NAD(P)-bd_dom_sf"/>
</dbReference>
<keyword evidence="14" id="KW-1185">Reference proteome</keyword>
<evidence type="ECO:0000256" key="4">
    <source>
        <dbReference type="ARBA" id="ARBA00016891"/>
    </source>
</evidence>
<evidence type="ECO:0000256" key="3">
    <source>
        <dbReference type="ARBA" id="ARBA00012068"/>
    </source>
</evidence>
<evidence type="ECO:0000259" key="11">
    <source>
        <dbReference type="PROSITE" id="PS51176"/>
    </source>
</evidence>
<evidence type="ECO:0000256" key="10">
    <source>
        <dbReference type="ARBA" id="ARBA00049260"/>
    </source>
</evidence>
<dbReference type="InterPro" id="IPR046825">
    <property type="entry name" value="PDH_C"/>
</dbReference>
<dbReference type="PANTHER" id="PTHR21363:SF0">
    <property type="entry name" value="PREPHENATE DEHYDROGENASE [NADP(+)]"/>
    <property type="match status" value="1"/>
</dbReference>
<dbReference type="EMBL" id="BMFV01000007">
    <property type="protein sequence ID" value="GGH78946.1"/>
    <property type="molecule type" value="Genomic_DNA"/>
</dbReference>
<sequence>MNKSKVFVIGLGLIGGSLAKALKGNETLYITGFDPKKETMEAALDLGVIDRAEPDIPTGASEADLIILSAPISGILDTLDVLAKVTLKPGVIITDTGSTKRVIRDKANQVLGSEACYIGGHPMAGSHKSGVFASKADLFENAFYFITPEDGEDKAKIRQLEEWLSATRAKMMTIDPETHDQVVGIISHFPHIVASALVHQLNRNPANKELDLPRLAAGGFRDITRIASSDPYLWQDITMHNHDVLLKLFDDWEQVLHTIKQQLVQHDSTSVYSFFEKAKNIRDQFPVKKTGILPPSFDLYLDIPDEPCEISKVTGIIGKANISIININVIELRESVSGVLRLFFQSESARDQAMRLLKDHHYNTYLID</sequence>
<dbReference type="InterPro" id="IPR002912">
    <property type="entry name" value="ACT_dom"/>
</dbReference>